<dbReference type="EMBL" id="CDMY01000498">
    <property type="protein sequence ID" value="CEM17838.1"/>
    <property type="molecule type" value="Genomic_DNA"/>
</dbReference>
<evidence type="ECO:0000313" key="2">
    <source>
        <dbReference type="EMBL" id="CEM17838.1"/>
    </source>
</evidence>
<dbReference type="SUPFAM" id="SSF63748">
    <property type="entry name" value="Tudor/PWWP/MBT"/>
    <property type="match status" value="1"/>
</dbReference>
<keyword evidence="3" id="KW-1185">Reference proteome</keyword>
<reference evidence="2 3" key="1">
    <citation type="submission" date="2014-11" db="EMBL/GenBank/DDBJ databases">
        <authorList>
            <person name="Zhu J."/>
            <person name="Qi W."/>
            <person name="Song R."/>
        </authorList>
    </citation>
    <scope>NUCLEOTIDE SEQUENCE [LARGE SCALE GENOMIC DNA]</scope>
</reference>
<dbReference type="PANTHER" id="PTHR37827:SF1">
    <property type="entry name" value="HNH DOMAIN-CONTAINING PROTEIN"/>
    <property type="match status" value="1"/>
</dbReference>
<evidence type="ECO:0000313" key="3">
    <source>
        <dbReference type="Proteomes" id="UP000041254"/>
    </source>
</evidence>
<dbReference type="STRING" id="1169540.A0A0G4FTT7"/>
<dbReference type="PROSITE" id="PS50304">
    <property type="entry name" value="TUDOR"/>
    <property type="match status" value="1"/>
</dbReference>
<evidence type="ECO:0000259" key="1">
    <source>
        <dbReference type="PROSITE" id="PS50304"/>
    </source>
</evidence>
<proteinExistence type="predicted"/>
<name>A0A0G4FTT7_VITBC</name>
<accession>A0A0G4FTT7</accession>
<organism evidence="2 3">
    <name type="scientific">Vitrella brassicaformis (strain CCMP3155)</name>
    <dbReference type="NCBI Taxonomy" id="1169540"/>
    <lineage>
        <taxon>Eukaryota</taxon>
        <taxon>Sar</taxon>
        <taxon>Alveolata</taxon>
        <taxon>Colpodellida</taxon>
        <taxon>Vitrellaceae</taxon>
        <taxon>Vitrella</taxon>
    </lineage>
</organism>
<protein>
    <recommendedName>
        <fullName evidence="1">Tudor domain-containing protein</fullName>
    </recommendedName>
</protein>
<sequence>MSQLLQGCLEGEEEGATAGLKKTVRCVLVCPSSRQGLDRLEHALTQAMDGRMSVDIIRVQNDGIIRLPSDEAGSSKSGSLVNGRDEYCVFVYLYPAKLSSDVWDSLHTSNSLRWSKMGSTSISSEARLVRQSLWSVLGKDDDASEEAVIAFICETIVEELKSRSVVLIDDITALVESLLLEGLDETDRELSEICISQLASDGVLAKLGGENDDDDEAAQVGDECQAIMKEDGEWHGAVVERLPDDKAMASDRDGEALYTVRFSQYGNLQRTRRSDLRLHHELADDGDTEGECELCLKRLPLTKHHVIPRSTHAHWLKKGMTQQELSQGIMICRPCHDVTHRIADHMTLATQYRTVDQLRDNEVMRKWLAFAQKGRGGTRQRRASRR</sequence>
<dbReference type="Proteomes" id="UP000041254">
    <property type="component" value="Unassembled WGS sequence"/>
</dbReference>
<dbReference type="PANTHER" id="PTHR37827">
    <property type="entry name" value="TUDOR DOMAIN-CONTAINING PROTEIN"/>
    <property type="match status" value="1"/>
</dbReference>
<feature type="domain" description="Tudor" evidence="1">
    <location>
        <begin position="217"/>
        <end position="285"/>
    </location>
</feature>
<dbReference type="Gene3D" id="2.30.30.140">
    <property type="match status" value="1"/>
</dbReference>
<dbReference type="InParanoid" id="A0A0G4FTT7"/>
<dbReference type="AlphaFoldDB" id="A0A0G4FTT7"/>
<dbReference type="InterPro" id="IPR002999">
    <property type="entry name" value="Tudor"/>
</dbReference>
<dbReference type="OrthoDB" id="4850648at2759"/>
<dbReference type="VEuPathDB" id="CryptoDB:Vbra_2565"/>
<gene>
    <name evidence="2" type="ORF">Vbra_2565</name>
</gene>